<dbReference type="PANTHER" id="PTHR43514:SF10">
    <property type="entry name" value="MOLYBDENUM IMPORT ATP-BINDING PROTEIN MODC 2"/>
    <property type="match status" value="1"/>
</dbReference>
<dbReference type="InterPro" id="IPR017871">
    <property type="entry name" value="ABC_transporter-like_CS"/>
</dbReference>
<evidence type="ECO:0000256" key="7">
    <source>
        <dbReference type="ARBA" id="ARBA00022967"/>
    </source>
</evidence>
<dbReference type="InterPro" id="IPR004606">
    <property type="entry name" value="Mop_domain"/>
</dbReference>
<dbReference type="InterPro" id="IPR003439">
    <property type="entry name" value="ABC_transporter-like_ATP-bd"/>
</dbReference>
<dbReference type="Pfam" id="PF00005">
    <property type="entry name" value="ABC_tran"/>
    <property type="match status" value="1"/>
</dbReference>
<feature type="domain" description="Mop" evidence="11">
    <location>
        <begin position="319"/>
        <end position="389"/>
    </location>
</feature>
<organism evidence="12 13">
    <name type="scientific">Pararhodospirillum oryzae</name>
    <dbReference type="NCBI Taxonomy" id="478448"/>
    <lineage>
        <taxon>Bacteria</taxon>
        <taxon>Pseudomonadati</taxon>
        <taxon>Pseudomonadota</taxon>
        <taxon>Alphaproteobacteria</taxon>
        <taxon>Rhodospirillales</taxon>
        <taxon>Rhodospirillaceae</taxon>
        <taxon>Pararhodospirillum</taxon>
    </lineage>
</organism>
<dbReference type="NCBIfam" id="TIGR02142">
    <property type="entry name" value="modC_ABC"/>
    <property type="match status" value="1"/>
</dbReference>
<proteinExistence type="predicted"/>
<dbReference type="RefSeq" id="WP_147162241.1">
    <property type="nucleotide sequence ID" value="NZ_BJZO01000005.1"/>
</dbReference>
<evidence type="ECO:0000259" key="10">
    <source>
        <dbReference type="PROSITE" id="PS50893"/>
    </source>
</evidence>
<evidence type="ECO:0000256" key="4">
    <source>
        <dbReference type="ARBA" id="ARBA00022519"/>
    </source>
</evidence>
<dbReference type="InterPro" id="IPR050334">
    <property type="entry name" value="Molybdenum_import_ModC"/>
</dbReference>
<dbReference type="GO" id="GO:0016020">
    <property type="term" value="C:membrane"/>
    <property type="evidence" value="ECO:0007669"/>
    <property type="project" value="InterPro"/>
</dbReference>
<keyword evidence="7" id="KW-1278">Translocase</keyword>
<gene>
    <name evidence="12" type="ORF">ROR02_03050</name>
</gene>
<dbReference type="PROSITE" id="PS00211">
    <property type="entry name" value="ABC_TRANSPORTER_1"/>
    <property type="match status" value="1"/>
</dbReference>
<dbReference type="OrthoDB" id="9802264at2"/>
<dbReference type="SMART" id="SM00382">
    <property type="entry name" value="AAA"/>
    <property type="match status" value="1"/>
</dbReference>
<evidence type="ECO:0000313" key="12">
    <source>
        <dbReference type="EMBL" id="GEO80174.1"/>
    </source>
</evidence>
<dbReference type="InterPro" id="IPR003593">
    <property type="entry name" value="AAA+_ATPase"/>
</dbReference>
<dbReference type="SUPFAM" id="SSF52540">
    <property type="entry name" value="P-loop containing nucleoside triphosphate hydrolases"/>
    <property type="match status" value="1"/>
</dbReference>
<evidence type="ECO:0000259" key="11">
    <source>
        <dbReference type="PROSITE" id="PS51866"/>
    </source>
</evidence>
<accession>A0A512H3X5</accession>
<dbReference type="GO" id="GO:0005524">
    <property type="term" value="F:ATP binding"/>
    <property type="evidence" value="ECO:0007669"/>
    <property type="project" value="UniProtKB-KW"/>
</dbReference>
<dbReference type="PROSITE" id="PS51866">
    <property type="entry name" value="MOP"/>
    <property type="match status" value="1"/>
</dbReference>
<evidence type="ECO:0000256" key="5">
    <source>
        <dbReference type="ARBA" id="ARBA00022741"/>
    </source>
</evidence>
<dbReference type="SUPFAM" id="SSF50331">
    <property type="entry name" value="MOP-like"/>
    <property type="match status" value="1"/>
</dbReference>
<feature type="domain" description="ABC transporter" evidence="10">
    <location>
        <begin position="19"/>
        <end position="260"/>
    </location>
</feature>
<dbReference type="GO" id="GO:0015098">
    <property type="term" value="F:molybdate ion transmembrane transporter activity"/>
    <property type="evidence" value="ECO:0007669"/>
    <property type="project" value="InterPro"/>
</dbReference>
<keyword evidence="2" id="KW-1003">Cell membrane</keyword>
<reference evidence="12 13" key="1">
    <citation type="submission" date="2019-07" db="EMBL/GenBank/DDBJ databases">
        <title>Whole genome shotgun sequence of Rhodospirillum oryzae NBRC 107573.</title>
        <authorList>
            <person name="Hosoyama A."/>
            <person name="Uohara A."/>
            <person name="Ohji S."/>
            <person name="Ichikawa N."/>
        </authorList>
    </citation>
    <scope>NUCLEOTIDE SEQUENCE [LARGE SCALE GENOMIC DNA]</scope>
    <source>
        <strain evidence="12 13">NBRC 107573</strain>
    </source>
</reference>
<protein>
    <submittedName>
        <fullName evidence="12">Uncharacterized protein</fullName>
    </submittedName>
</protein>
<dbReference type="AlphaFoldDB" id="A0A512H3X5"/>
<dbReference type="EMBL" id="BJZO01000005">
    <property type="protein sequence ID" value="GEO80174.1"/>
    <property type="molecule type" value="Genomic_DNA"/>
</dbReference>
<dbReference type="InterPro" id="IPR011868">
    <property type="entry name" value="ModC_ABC_ATP-bd"/>
</dbReference>
<evidence type="ECO:0000256" key="9">
    <source>
        <dbReference type="PROSITE-ProRule" id="PRU01213"/>
    </source>
</evidence>
<evidence type="ECO:0000256" key="1">
    <source>
        <dbReference type="ARBA" id="ARBA00022448"/>
    </source>
</evidence>
<dbReference type="PANTHER" id="PTHR43514">
    <property type="entry name" value="ABC TRANSPORTER I FAMILY MEMBER 10"/>
    <property type="match status" value="1"/>
</dbReference>
<dbReference type="PROSITE" id="PS50893">
    <property type="entry name" value="ABC_TRANSPORTER_2"/>
    <property type="match status" value="1"/>
</dbReference>
<keyword evidence="1" id="KW-0813">Transport</keyword>
<keyword evidence="6" id="KW-0067">ATP-binding</keyword>
<dbReference type="GO" id="GO:0140359">
    <property type="term" value="F:ABC-type transporter activity"/>
    <property type="evidence" value="ECO:0007669"/>
    <property type="project" value="InterPro"/>
</dbReference>
<evidence type="ECO:0000256" key="8">
    <source>
        <dbReference type="ARBA" id="ARBA00023136"/>
    </source>
</evidence>
<dbReference type="Pfam" id="PF03459">
    <property type="entry name" value="TOBE"/>
    <property type="match status" value="1"/>
</dbReference>
<evidence type="ECO:0000256" key="2">
    <source>
        <dbReference type="ARBA" id="ARBA00022475"/>
    </source>
</evidence>
<keyword evidence="3 9" id="KW-0500">Molybdenum</keyword>
<name>A0A512H3X5_9PROT</name>
<keyword evidence="13" id="KW-1185">Reference proteome</keyword>
<dbReference type="Gene3D" id="3.40.50.300">
    <property type="entry name" value="P-loop containing nucleotide triphosphate hydrolases"/>
    <property type="match status" value="1"/>
</dbReference>
<dbReference type="Proteomes" id="UP000321567">
    <property type="component" value="Unassembled WGS sequence"/>
</dbReference>
<evidence type="ECO:0000313" key="13">
    <source>
        <dbReference type="Proteomes" id="UP000321567"/>
    </source>
</evidence>
<dbReference type="Gene3D" id="2.40.50.100">
    <property type="match status" value="1"/>
</dbReference>
<keyword evidence="5" id="KW-0547">Nucleotide-binding</keyword>
<sequence length="393" mass="41541">MTASQPAASPLSFAAPPPSTGLSARFAARLGSFSLDCAFHLPGRGVSALFGPSGCGKTTVLRCLAGLTRLDEGELHVNGACWQAGRQFMPPHQRPVGYVFQEASLFPHLSVRDNLRYGLRRARRRSAAGSQPENGAAIPFDDVVGLLGIERLFTRAVPQLSGGERQRVAIGRALLSQPRLLLMDEPLSALDRASKDDILPYLERLHDALSIPVVYVSHDLSEVERLADTLVLMEGGRVLAQGPLPAVLADPALPLTHQPHAATVLMGTITGYDAAYDLTLLAVAGGTVHVPGALGATGARRRLRILASDVSLGRQPPLDTSILNALPARVLSGEPTGGHGVTVILALGEPATETRLLARISRKSWDALALRPGEAVHARLKAIALAPGRTDPL</sequence>
<dbReference type="InterPro" id="IPR008995">
    <property type="entry name" value="Mo/tungstate-bd_C_term_dom"/>
</dbReference>
<keyword evidence="4" id="KW-0997">Cell inner membrane</keyword>
<evidence type="ECO:0000256" key="6">
    <source>
        <dbReference type="ARBA" id="ARBA00022840"/>
    </source>
</evidence>
<keyword evidence="8" id="KW-0472">Membrane</keyword>
<dbReference type="InterPro" id="IPR027417">
    <property type="entry name" value="P-loop_NTPase"/>
</dbReference>
<evidence type="ECO:0000256" key="3">
    <source>
        <dbReference type="ARBA" id="ARBA00022505"/>
    </source>
</evidence>
<comment type="caution">
    <text evidence="12">The sequence shown here is derived from an EMBL/GenBank/DDBJ whole genome shotgun (WGS) entry which is preliminary data.</text>
</comment>
<dbReference type="InterPro" id="IPR005116">
    <property type="entry name" value="Transp-assoc_OB_typ1"/>
</dbReference>
<dbReference type="GO" id="GO:0016887">
    <property type="term" value="F:ATP hydrolysis activity"/>
    <property type="evidence" value="ECO:0007669"/>
    <property type="project" value="InterPro"/>
</dbReference>